<dbReference type="eggNOG" id="COG1178">
    <property type="taxonomic scope" value="Bacteria"/>
</dbReference>
<protein>
    <submittedName>
        <fullName evidence="7">Putative 2-aminoethylphosphonate ABC transporter, permease protein</fullName>
    </submittedName>
</protein>
<feature type="transmembrane region" description="Helical" evidence="5">
    <location>
        <begin position="130"/>
        <end position="150"/>
    </location>
</feature>
<feature type="transmembrane region" description="Helical" evidence="5">
    <location>
        <begin position="229"/>
        <end position="249"/>
    </location>
</feature>
<feature type="transmembrane region" description="Helical" evidence="5">
    <location>
        <begin position="457"/>
        <end position="475"/>
    </location>
</feature>
<keyword evidence="4 5" id="KW-0472">Membrane</keyword>
<feature type="transmembrane region" description="Helical" evidence="5">
    <location>
        <begin position="364"/>
        <end position="385"/>
    </location>
</feature>
<comment type="similarity">
    <text evidence="5">Belongs to the binding-protein-dependent transport system permease family.</text>
</comment>
<feature type="transmembrane region" description="Helical" evidence="5">
    <location>
        <begin position="499"/>
        <end position="519"/>
    </location>
</feature>
<dbReference type="Pfam" id="PF00528">
    <property type="entry name" value="BPD_transp_1"/>
    <property type="match status" value="2"/>
</dbReference>
<feature type="domain" description="ABC transmembrane type-1" evidence="6">
    <location>
        <begin position="52"/>
        <end position="250"/>
    </location>
</feature>
<keyword evidence="2 5" id="KW-0812">Transmembrane</keyword>
<evidence type="ECO:0000256" key="5">
    <source>
        <dbReference type="RuleBase" id="RU363032"/>
    </source>
</evidence>
<keyword evidence="5" id="KW-0813">Transport</keyword>
<evidence type="ECO:0000256" key="2">
    <source>
        <dbReference type="ARBA" id="ARBA00022692"/>
    </source>
</evidence>
<evidence type="ECO:0000313" key="7">
    <source>
        <dbReference type="EMBL" id="EEG32337.1"/>
    </source>
</evidence>
<dbReference type="PANTHER" id="PTHR43496">
    <property type="entry name" value="PROTEIN LPLB"/>
    <property type="match status" value="1"/>
</dbReference>
<reference evidence="7 8" key="2">
    <citation type="submission" date="2009-02" db="EMBL/GenBank/DDBJ databases">
        <title>Draft genome sequence of Clostridium methylpentosum (DSM 5476).</title>
        <authorList>
            <person name="Sudarsanam P."/>
            <person name="Ley R."/>
            <person name="Guruge J."/>
            <person name="Turnbaugh P.J."/>
            <person name="Mahowald M."/>
            <person name="Liep D."/>
            <person name="Gordon J."/>
        </authorList>
    </citation>
    <scope>NUCLEOTIDE SEQUENCE [LARGE SCALE GENOMIC DNA]</scope>
    <source>
        <strain evidence="7 8">DSM 5476</strain>
    </source>
</reference>
<organism evidence="7 8">
    <name type="scientific">[Clostridium] methylpentosum DSM 5476</name>
    <dbReference type="NCBI Taxonomy" id="537013"/>
    <lineage>
        <taxon>Bacteria</taxon>
        <taxon>Bacillati</taxon>
        <taxon>Bacillota</taxon>
        <taxon>Clostridia</taxon>
        <taxon>Eubacteriales</taxon>
        <taxon>Oscillospiraceae</taxon>
        <taxon>Oscillospiraceae incertae sedis</taxon>
    </lineage>
</organism>
<gene>
    <name evidence="7" type="ORF">CLOSTMETH_00075</name>
</gene>
<evidence type="ECO:0000256" key="3">
    <source>
        <dbReference type="ARBA" id="ARBA00022989"/>
    </source>
</evidence>
<dbReference type="EMBL" id="ACEC01000002">
    <property type="protein sequence ID" value="EEG32337.1"/>
    <property type="molecule type" value="Genomic_DNA"/>
</dbReference>
<comment type="caution">
    <text evidence="7">The sequence shown here is derived from an EMBL/GenBank/DDBJ whole genome shotgun (WGS) entry which is preliminary data.</text>
</comment>
<dbReference type="PROSITE" id="PS50928">
    <property type="entry name" value="ABC_TM1"/>
    <property type="match status" value="2"/>
</dbReference>
<keyword evidence="3 5" id="KW-1133">Transmembrane helix</keyword>
<dbReference type="HOGENOM" id="CLU_021838_1_2_9"/>
<dbReference type="PANTHER" id="PTHR43496:SF1">
    <property type="entry name" value="POLYGALACTURONAN_RHAMNOGALACTURONAN TRANSPORT SYSTEM PERMEASE PROTEIN YTEP"/>
    <property type="match status" value="1"/>
</dbReference>
<comment type="subcellular location">
    <subcellularLocation>
        <location evidence="5">Cell membrane</location>
        <topology evidence="5">Multi-pass membrane protein</topology>
    </subcellularLocation>
    <subcellularLocation>
        <location evidence="1">Membrane</location>
        <topology evidence="1">Multi-pass membrane protein</topology>
    </subcellularLocation>
</comment>
<sequence length="529" mass="58870">MRKNRKSFTVIKTLILLFFAVSLLFPLAAMLLNLVEVDVLHILSTKVFVHATLNSLSTTLTATVLSICLATLLAWCLARSKVKFKNAFAVLLTLPMLIPSISHGMGLIVLFGKNGVMNNLLHTQVDIYGFWGIVIGSIMYSFPVAFLMLYDIFKYEDYSVYESAQVLGIPKRNQFLSITLPYLRKPMISVFFATFTLIFTDYGVPLMIGGKFMTLPVYMYTEVLGLFNFGKGTVVALILIIPALIAFFFDLLNKDVGTLSFVTKPFVLKKNRTRDAVSYLIIVVTVVAILLPIAAFALLTFVQKYPIDMSLTLHNIQQAFDLSAGSYLFHSLIIALFTAAIGVFISYITAYLTARSRGKSSKALHLISITSLAVPGIVLGLSYAVFFKTSFLYGTIAMLVLVNTMHFFASPYLLAYNAMAKINPNFEAVSKTLGIKRWRLIKDVFVPQTTGTIAEMFSYFFVNSMITISAVSFLSSTRNMPVSLLIPQFEGQMLLECSAFVSLLILAVNIVIKVLIYLVKQRAQRKQTA</sequence>
<dbReference type="STRING" id="537013.CLOSTMETH_00075"/>
<dbReference type="CDD" id="cd06261">
    <property type="entry name" value="TM_PBP2"/>
    <property type="match status" value="2"/>
</dbReference>
<feature type="transmembrane region" description="Helical" evidence="5">
    <location>
        <begin position="391"/>
        <end position="414"/>
    </location>
</feature>
<feature type="transmembrane region" description="Helical" evidence="5">
    <location>
        <begin position="188"/>
        <end position="209"/>
    </location>
</feature>
<evidence type="ECO:0000256" key="4">
    <source>
        <dbReference type="ARBA" id="ARBA00023136"/>
    </source>
</evidence>
<dbReference type="InterPro" id="IPR035906">
    <property type="entry name" value="MetI-like_sf"/>
</dbReference>
<evidence type="ECO:0000313" key="8">
    <source>
        <dbReference type="Proteomes" id="UP000003340"/>
    </source>
</evidence>
<proteinExistence type="inferred from homology"/>
<feature type="transmembrane region" description="Helical" evidence="5">
    <location>
        <begin position="279"/>
        <end position="302"/>
    </location>
</feature>
<accession>C0E8A3</accession>
<dbReference type="GO" id="GO:0055085">
    <property type="term" value="P:transmembrane transport"/>
    <property type="evidence" value="ECO:0007669"/>
    <property type="project" value="InterPro"/>
</dbReference>
<evidence type="ECO:0000256" key="1">
    <source>
        <dbReference type="ARBA" id="ARBA00004141"/>
    </source>
</evidence>
<dbReference type="InterPro" id="IPR000515">
    <property type="entry name" value="MetI-like"/>
</dbReference>
<feature type="transmembrane region" description="Helical" evidence="5">
    <location>
        <begin position="87"/>
        <end position="110"/>
    </location>
</feature>
<keyword evidence="8" id="KW-1185">Reference proteome</keyword>
<feature type="transmembrane region" description="Helical" evidence="5">
    <location>
        <begin position="53"/>
        <end position="75"/>
    </location>
</feature>
<dbReference type="AlphaFoldDB" id="C0E8A3"/>
<feature type="domain" description="ABC transmembrane type-1" evidence="6">
    <location>
        <begin position="328"/>
        <end position="516"/>
    </location>
</feature>
<dbReference type="GO" id="GO:0005886">
    <property type="term" value="C:plasma membrane"/>
    <property type="evidence" value="ECO:0007669"/>
    <property type="project" value="UniProtKB-SubCell"/>
</dbReference>
<reference evidence="7 8" key="1">
    <citation type="submission" date="2009-01" db="EMBL/GenBank/DDBJ databases">
        <authorList>
            <person name="Fulton L."/>
            <person name="Clifton S."/>
            <person name="Fulton B."/>
            <person name="Xu J."/>
            <person name="Minx P."/>
            <person name="Pepin K.H."/>
            <person name="Johnson M."/>
            <person name="Bhonagiri V."/>
            <person name="Nash W.E."/>
            <person name="Mardis E.R."/>
            <person name="Wilson R.K."/>
        </authorList>
    </citation>
    <scope>NUCLEOTIDE SEQUENCE [LARGE SCALE GENOMIC DNA]</scope>
    <source>
        <strain evidence="7 8">DSM 5476</strain>
    </source>
</reference>
<dbReference type="PRINTS" id="PR00173">
    <property type="entry name" value="EDTRNSPORT"/>
</dbReference>
<evidence type="ECO:0000259" key="6">
    <source>
        <dbReference type="PROSITE" id="PS50928"/>
    </source>
</evidence>
<dbReference type="SUPFAM" id="SSF161098">
    <property type="entry name" value="MetI-like"/>
    <property type="match status" value="2"/>
</dbReference>
<feature type="transmembrane region" description="Helical" evidence="5">
    <location>
        <begin position="327"/>
        <end position="352"/>
    </location>
</feature>
<dbReference type="Proteomes" id="UP000003340">
    <property type="component" value="Unassembled WGS sequence"/>
</dbReference>
<dbReference type="Gene3D" id="1.10.3720.10">
    <property type="entry name" value="MetI-like"/>
    <property type="match status" value="2"/>
</dbReference>
<name>C0E8A3_9FIRM</name>